<reference evidence="1" key="1">
    <citation type="submission" date="2019-02" db="EMBL/GenBank/DDBJ databases">
        <authorList>
            <person name="Gruber-Vodicka R. H."/>
            <person name="Seah K. B. B."/>
        </authorList>
    </citation>
    <scope>NUCLEOTIDE SEQUENCE</scope>
    <source>
        <strain evidence="1">BECK_BY7</strain>
    </source>
</reference>
<dbReference type="AlphaFoldDB" id="A0A450WL70"/>
<proteinExistence type="predicted"/>
<accession>A0A450WL70</accession>
<name>A0A450WL70_9GAMM</name>
<organism evidence="1">
    <name type="scientific">Candidatus Kentrum sp. LFY</name>
    <dbReference type="NCBI Taxonomy" id="2126342"/>
    <lineage>
        <taxon>Bacteria</taxon>
        <taxon>Pseudomonadati</taxon>
        <taxon>Pseudomonadota</taxon>
        <taxon>Gammaproteobacteria</taxon>
        <taxon>Candidatus Kentrum</taxon>
    </lineage>
</organism>
<evidence type="ECO:0000313" key="1">
    <source>
        <dbReference type="EMBL" id="VFK17738.1"/>
    </source>
</evidence>
<dbReference type="EMBL" id="CAADFN010000035">
    <property type="protein sequence ID" value="VFK17738.1"/>
    <property type="molecule type" value="Genomic_DNA"/>
</dbReference>
<gene>
    <name evidence="1" type="ORF">BECKLFY1418C_GA0070996_103512</name>
</gene>
<protein>
    <submittedName>
        <fullName evidence="1">Uncharacterized protein</fullName>
    </submittedName>
</protein>
<sequence>MVVCNHYYFYAVDEDFGPLFIKFASYFPHTARICIDGHEYAKRQLTLEGIEFEALDNGIFSCANPVRLQQILDELNETKIEALAYKWLDRLPDP</sequence>